<dbReference type="AlphaFoldDB" id="A0AAW1Y657"/>
<comment type="caution">
    <text evidence="2">The sequence shown here is derived from an EMBL/GenBank/DDBJ whole genome shotgun (WGS) entry which is preliminary data.</text>
</comment>
<reference evidence="2 3" key="1">
    <citation type="journal article" date="2023" name="G3 (Bethesda)">
        <title>A chromosome-length genome assembly and annotation of blackberry (Rubus argutus, cv. 'Hillquist').</title>
        <authorList>
            <person name="Bruna T."/>
            <person name="Aryal R."/>
            <person name="Dudchenko O."/>
            <person name="Sargent D.J."/>
            <person name="Mead D."/>
            <person name="Buti M."/>
            <person name="Cavallini A."/>
            <person name="Hytonen T."/>
            <person name="Andres J."/>
            <person name="Pham M."/>
            <person name="Weisz D."/>
            <person name="Mascagni F."/>
            <person name="Usai G."/>
            <person name="Natali L."/>
            <person name="Bassil N."/>
            <person name="Fernandez G.E."/>
            <person name="Lomsadze A."/>
            <person name="Armour M."/>
            <person name="Olukolu B."/>
            <person name="Poorten T."/>
            <person name="Britton C."/>
            <person name="Davik J."/>
            <person name="Ashrafi H."/>
            <person name="Aiden E.L."/>
            <person name="Borodovsky M."/>
            <person name="Worthington M."/>
        </authorList>
    </citation>
    <scope>NUCLEOTIDE SEQUENCE [LARGE SCALE GENOMIC DNA]</scope>
    <source>
        <strain evidence="2">PI 553951</strain>
    </source>
</reference>
<dbReference type="EMBL" id="JBEDUW010000002">
    <property type="protein sequence ID" value="KAK9943217.1"/>
    <property type="molecule type" value="Genomic_DNA"/>
</dbReference>
<protein>
    <submittedName>
        <fullName evidence="2">Uncharacterized protein</fullName>
    </submittedName>
</protein>
<proteinExistence type="predicted"/>
<accession>A0AAW1Y657</accession>
<feature type="compositionally biased region" description="Pro residues" evidence="1">
    <location>
        <begin position="70"/>
        <end position="80"/>
    </location>
</feature>
<keyword evidence="3" id="KW-1185">Reference proteome</keyword>
<feature type="compositionally biased region" description="Polar residues" evidence="1">
    <location>
        <begin position="1"/>
        <end position="10"/>
    </location>
</feature>
<evidence type="ECO:0000313" key="3">
    <source>
        <dbReference type="Proteomes" id="UP001457282"/>
    </source>
</evidence>
<organism evidence="2 3">
    <name type="scientific">Rubus argutus</name>
    <name type="common">Southern blackberry</name>
    <dbReference type="NCBI Taxonomy" id="59490"/>
    <lineage>
        <taxon>Eukaryota</taxon>
        <taxon>Viridiplantae</taxon>
        <taxon>Streptophyta</taxon>
        <taxon>Embryophyta</taxon>
        <taxon>Tracheophyta</taxon>
        <taxon>Spermatophyta</taxon>
        <taxon>Magnoliopsida</taxon>
        <taxon>eudicotyledons</taxon>
        <taxon>Gunneridae</taxon>
        <taxon>Pentapetalae</taxon>
        <taxon>rosids</taxon>
        <taxon>fabids</taxon>
        <taxon>Rosales</taxon>
        <taxon>Rosaceae</taxon>
        <taxon>Rosoideae</taxon>
        <taxon>Rosoideae incertae sedis</taxon>
        <taxon>Rubus</taxon>
    </lineage>
</organism>
<sequence>MKHHQSTTGWLLQLKKKRNSSARAQSIINMPRPASLTPKTASSPRCLEAADLSHTSSLPPQAVAAVSRPSSPPWLSPCTG</sequence>
<evidence type="ECO:0000313" key="2">
    <source>
        <dbReference type="EMBL" id="KAK9943217.1"/>
    </source>
</evidence>
<gene>
    <name evidence="2" type="ORF">M0R45_008833</name>
</gene>
<dbReference type="Proteomes" id="UP001457282">
    <property type="component" value="Unassembled WGS sequence"/>
</dbReference>
<feature type="region of interest" description="Disordered" evidence="1">
    <location>
        <begin position="1"/>
        <end position="23"/>
    </location>
</feature>
<evidence type="ECO:0000256" key="1">
    <source>
        <dbReference type="SAM" id="MobiDB-lite"/>
    </source>
</evidence>
<name>A0AAW1Y657_RUBAR</name>
<feature type="region of interest" description="Disordered" evidence="1">
    <location>
        <begin position="60"/>
        <end position="80"/>
    </location>
</feature>